<proteinExistence type="predicted"/>
<feature type="region of interest" description="Disordered" evidence="1">
    <location>
        <begin position="708"/>
        <end position="738"/>
    </location>
</feature>
<gene>
    <name evidence="2" type="ORF">BASA50_008981</name>
</gene>
<feature type="compositionally biased region" description="Basic and acidic residues" evidence="1">
    <location>
        <begin position="1023"/>
        <end position="1035"/>
    </location>
</feature>
<feature type="region of interest" description="Disordered" evidence="1">
    <location>
        <begin position="1"/>
        <end position="37"/>
    </location>
</feature>
<feature type="compositionally biased region" description="Basic and acidic residues" evidence="1">
    <location>
        <begin position="1256"/>
        <end position="1266"/>
    </location>
</feature>
<feature type="compositionally biased region" description="Polar residues" evidence="1">
    <location>
        <begin position="1330"/>
        <end position="1342"/>
    </location>
</feature>
<evidence type="ECO:0000313" key="3">
    <source>
        <dbReference type="Proteomes" id="UP001648503"/>
    </source>
</evidence>
<feature type="compositionally biased region" description="Low complexity" evidence="1">
    <location>
        <begin position="1197"/>
        <end position="1224"/>
    </location>
</feature>
<organism evidence="2 3">
    <name type="scientific">Batrachochytrium salamandrivorans</name>
    <dbReference type="NCBI Taxonomy" id="1357716"/>
    <lineage>
        <taxon>Eukaryota</taxon>
        <taxon>Fungi</taxon>
        <taxon>Fungi incertae sedis</taxon>
        <taxon>Chytridiomycota</taxon>
        <taxon>Chytridiomycota incertae sedis</taxon>
        <taxon>Chytridiomycetes</taxon>
        <taxon>Rhizophydiales</taxon>
        <taxon>Rhizophydiales incertae sedis</taxon>
        <taxon>Batrachochytrium</taxon>
    </lineage>
</organism>
<feature type="region of interest" description="Disordered" evidence="1">
    <location>
        <begin position="564"/>
        <end position="583"/>
    </location>
</feature>
<feature type="compositionally biased region" description="Acidic residues" evidence="1">
    <location>
        <begin position="1300"/>
        <end position="1314"/>
    </location>
</feature>
<feature type="compositionally biased region" description="Polar residues" evidence="1">
    <location>
        <begin position="1012"/>
        <end position="1022"/>
    </location>
</feature>
<feature type="compositionally biased region" description="Polar residues" evidence="1">
    <location>
        <begin position="589"/>
        <end position="609"/>
    </location>
</feature>
<dbReference type="EMBL" id="JAFCIX010000418">
    <property type="protein sequence ID" value="KAH6590981.1"/>
    <property type="molecule type" value="Genomic_DNA"/>
</dbReference>
<accession>A0ABQ8F5P8</accession>
<feature type="region of interest" description="Disordered" evidence="1">
    <location>
        <begin position="803"/>
        <end position="834"/>
    </location>
</feature>
<comment type="caution">
    <text evidence="2">The sequence shown here is derived from an EMBL/GenBank/DDBJ whole genome shotgun (WGS) entry which is preliminary data.</text>
</comment>
<feature type="compositionally biased region" description="Polar residues" evidence="1">
    <location>
        <begin position="1075"/>
        <end position="1098"/>
    </location>
</feature>
<keyword evidence="3" id="KW-1185">Reference proteome</keyword>
<protein>
    <submittedName>
        <fullName evidence="2">Uncharacterized protein</fullName>
    </submittedName>
</protein>
<feature type="compositionally biased region" description="Polar residues" evidence="1">
    <location>
        <begin position="729"/>
        <end position="738"/>
    </location>
</feature>
<feature type="compositionally biased region" description="Low complexity" evidence="1">
    <location>
        <begin position="285"/>
        <end position="294"/>
    </location>
</feature>
<evidence type="ECO:0000256" key="1">
    <source>
        <dbReference type="SAM" id="MobiDB-lite"/>
    </source>
</evidence>
<sequence length="1476" mass="161595">MYNKVRFRPSAVADTTRRDSDIVKPNPPTSHIPNGGAASADCFRHLHATNLQPSHTLHSDRCSVTIPNLDSPDAQPLQSRLVFVGETVKHYHSTLSIQKNDQIVLKADPPPASIPASAISHVKGSVHTASATAPSTPIHPVQPWHRNALDIFAGDADSYMQSSLELHSAGSPSRHIRGSSVLQPSPNAFHNQQSGAGAASVDLVSTSALWSSSDAGTTSIGTSIDDDLYEDVEDVAASCTRRKSLPYRRQSGAASSTGLGRPHGSIRRVFSNNGGQRQPRRSRVRSNTNSNNSSMQLRPDSDGQSVAAAAMQQAIYAKASTDMSSVPQSPLRPPWLSPDRCGLDPYAYQELMDICHHYSNLTAQLDKRQSLLIEQQQQHHQGLLNLNNNDQNCLDTLEAYSHEMEPLTMPDQMLTVHDNIQDIAGLTTELQASLSTGHMPSAENLQMLSRVRGNISALGETLDRLERVLQHFMIAEETQVLCHETSSLNTAGGDAQTVPSLGEDSNLVSAKALLAVGSRRRRRSFSALENTGTSTDISRLGDTVLNAPVRLEVVHSLASDMDRATTDVGEEQGPIQTIDKDLPSCTTNRVDSPLNPSNDNDRIQTTPLTRPSDPSPLSILIENSNTRALMPMDTIGDFISDYSYAVGRLEEPHLVEQRAAIKSRKSAQVKATLPAFNRPSMSNLMQRTRPKRGLLAKGKHTFLVQESSKMADKESIDSTESMEMESRSPRVSVSDPNLAHTSRYQDSLFSRPSLSVDDLISLDDDDPLKVYESPPVRTKPGALLPKIHLAKFVKAVSLATKRSFSKDKSLPPTSTERFSMSEPRKVSPAQRSRDFDDLEEMLNRLDKMDRPDNQSYVRNSLSINPAGILQGTEELGSSTLVGSVGSAVFKSKLALQAINPALAPNLSTTLPVAPAAEYVVRGMRQATPMLLQQQQMGEPDTLAGDSSFDELERALDRMSRLTRMNNQSFVPVTSNVESSTLYETSSGVSISPYLQQTHDDYTEGSTLRDPAESSTDADVTSTHSDELRHQHAHSEGEEDSAASSQLSLHRAVLAHGSGDPDGNVGTARSSPLQRLLQHHQQYPLQSRSSSLSPNTIRATGSRRQESDLRGGAPVAVRTLQDPSMSCSRMPEKHMGTVLNGIEEEDVWYYVTDMQASPADMGGEGVSDVLHGAPTSGEGESVETALSADAVLSLHHLSTSNSTGNSVSNSTSNSGRSNNSNVGSVDQSATIIPGEVAQAEITRVPKIHQRQVAIYKPDSRYSRKETNRNNQGRCSVDDSMGSEVSHRRHYSDVSRRRHYSDEEDDGFDDDEEDDVYWQQQQPELTERDQHSLSSTTTQPQTGRLSHRRAMSSWGDEEDLGSVHSHSRRLSAAELDVFGRQQLNVSFQADHTHQQASLTTTPQNQRLTRVIRGDAISHRDRYVPRGNVVVASALFDEGSLLHSTQQQQQQQPYRYHQRAFSSGVAARIGSSNRNVRRF</sequence>
<reference evidence="2 3" key="1">
    <citation type="submission" date="2021-02" db="EMBL/GenBank/DDBJ databases">
        <title>Variation within the Batrachochytrium salamandrivorans European outbreak.</title>
        <authorList>
            <person name="Kelly M."/>
            <person name="Pasmans F."/>
            <person name="Shea T.P."/>
            <person name="Munoz J.F."/>
            <person name="Carranza S."/>
            <person name="Cuomo C.A."/>
            <person name="Martel A."/>
        </authorList>
    </citation>
    <scope>NUCLEOTIDE SEQUENCE [LARGE SCALE GENOMIC DNA]</scope>
    <source>
        <strain evidence="2 3">AMFP18/2</strain>
    </source>
</reference>
<feature type="region of interest" description="Disordered" evidence="1">
    <location>
        <begin position="247"/>
        <end position="309"/>
    </location>
</feature>
<dbReference type="Proteomes" id="UP001648503">
    <property type="component" value="Unassembled WGS sequence"/>
</dbReference>
<feature type="region of interest" description="Disordered" evidence="1">
    <location>
        <begin position="1000"/>
        <end position="1045"/>
    </location>
</feature>
<feature type="region of interest" description="Disordered" evidence="1">
    <location>
        <begin position="1254"/>
        <end position="1358"/>
    </location>
</feature>
<name>A0ABQ8F5P8_9FUNG</name>
<evidence type="ECO:0000313" key="2">
    <source>
        <dbReference type="EMBL" id="KAH6590981.1"/>
    </source>
</evidence>
<feature type="region of interest" description="Disordered" evidence="1">
    <location>
        <begin position="1197"/>
        <end position="1225"/>
    </location>
</feature>
<feature type="region of interest" description="Disordered" evidence="1">
    <location>
        <begin position="589"/>
        <end position="616"/>
    </location>
</feature>
<feature type="region of interest" description="Disordered" evidence="1">
    <location>
        <begin position="1075"/>
        <end position="1110"/>
    </location>
</feature>